<keyword evidence="1" id="KW-0732">Signal</keyword>
<feature type="chain" id="PRO_5001938552" evidence="1">
    <location>
        <begin position="25"/>
        <end position="55"/>
    </location>
</feature>
<protein>
    <submittedName>
        <fullName evidence="2">Uncharacterized protein</fullName>
    </submittedName>
</protein>
<feature type="signal peptide" evidence="1">
    <location>
        <begin position="1"/>
        <end position="24"/>
    </location>
</feature>
<name>A0A098B754_DESHA</name>
<gene>
    <name evidence="2" type="ORF">DPCES_4334</name>
</gene>
<organism evidence="2">
    <name type="scientific">Desulfitobacterium hafniense</name>
    <name type="common">Desulfitobacterium frappieri</name>
    <dbReference type="NCBI Taxonomy" id="49338"/>
    <lineage>
        <taxon>Bacteria</taxon>
        <taxon>Bacillati</taxon>
        <taxon>Bacillota</taxon>
        <taxon>Clostridia</taxon>
        <taxon>Eubacteriales</taxon>
        <taxon>Desulfitobacteriaceae</taxon>
        <taxon>Desulfitobacterium</taxon>
    </lineage>
</organism>
<dbReference type="EMBL" id="LK996017">
    <property type="protein sequence ID" value="CDX04220.1"/>
    <property type="molecule type" value="Genomic_DNA"/>
</dbReference>
<reference evidence="2" key="1">
    <citation type="submission" date="2014-07" db="EMBL/GenBank/DDBJ databases">
        <authorList>
            <person name="Hornung V.Bastian."/>
        </authorList>
    </citation>
    <scope>NUCLEOTIDE SEQUENCE</scope>
    <source>
        <strain evidence="2">PCE-S</strain>
    </source>
</reference>
<dbReference type="AlphaFoldDB" id="A0A098B754"/>
<proteinExistence type="predicted"/>
<accession>A0A098B754</accession>
<sequence length="55" mass="5542">MIKKLALGVITAALLIVGTTAVFAETDSSAQPAQNQGCYGPQCGASPCGPINNSY</sequence>
<evidence type="ECO:0000313" key="2">
    <source>
        <dbReference type="EMBL" id="CDX04220.1"/>
    </source>
</evidence>
<dbReference type="PATRIC" id="fig|49338.4.peg.4667"/>
<dbReference type="RefSeq" id="WP_005817396.1">
    <property type="nucleotide sequence ID" value="NZ_CABKQQ010000061.1"/>
</dbReference>
<evidence type="ECO:0000256" key="1">
    <source>
        <dbReference type="SAM" id="SignalP"/>
    </source>
</evidence>